<comment type="subcellular location">
    <subcellularLocation>
        <location evidence="1">Membrane</location>
        <topology evidence="1">Single-pass type I membrane protein</topology>
    </subcellularLocation>
</comment>
<dbReference type="InterPro" id="IPR014745">
    <property type="entry name" value="MHC_II_a/b_N"/>
</dbReference>
<dbReference type="SMART" id="SM00407">
    <property type="entry name" value="IGc1"/>
    <property type="match status" value="1"/>
</dbReference>
<dbReference type="InterPro" id="IPR050160">
    <property type="entry name" value="MHC/Immunoglobulin"/>
</dbReference>
<dbReference type="Pfam" id="PF00993">
    <property type="entry name" value="MHC_II_alpha"/>
    <property type="match status" value="1"/>
</dbReference>
<evidence type="ECO:0000256" key="3">
    <source>
        <dbReference type="ARBA" id="ARBA00022692"/>
    </source>
</evidence>
<dbReference type="Proteomes" id="UP001153269">
    <property type="component" value="Unassembled WGS sequence"/>
</dbReference>
<comment type="similarity">
    <text evidence="2">Belongs to the MHC class II family.</text>
</comment>
<keyword evidence="4" id="KW-0391">Immunity</keyword>
<keyword evidence="10" id="KW-0491">MHC II</keyword>
<evidence type="ECO:0000256" key="1">
    <source>
        <dbReference type="ARBA" id="ARBA00004479"/>
    </source>
</evidence>
<dbReference type="SUPFAM" id="SSF48726">
    <property type="entry name" value="Immunoglobulin"/>
    <property type="match status" value="1"/>
</dbReference>
<dbReference type="SUPFAM" id="SSF54452">
    <property type="entry name" value="MHC antigen-recognition domain"/>
    <property type="match status" value="1"/>
</dbReference>
<evidence type="ECO:0000256" key="7">
    <source>
        <dbReference type="ARBA" id="ARBA00023136"/>
    </source>
</evidence>
<dbReference type="InterPro" id="IPR036179">
    <property type="entry name" value="Ig-like_dom_sf"/>
</dbReference>
<evidence type="ECO:0000256" key="12">
    <source>
        <dbReference type="SAM" id="Phobius"/>
    </source>
</evidence>
<evidence type="ECO:0000256" key="11">
    <source>
        <dbReference type="ARBA" id="ARBA00023319"/>
    </source>
</evidence>
<dbReference type="InterPro" id="IPR003597">
    <property type="entry name" value="Ig_C1-set"/>
</dbReference>
<evidence type="ECO:0000256" key="8">
    <source>
        <dbReference type="ARBA" id="ARBA00023157"/>
    </source>
</evidence>
<gene>
    <name evidence="14" type="ORF">PLEPLA_LOCUS7970</name>
</gene>
<feature type="domain" description="Ig-like" evidence="13">
    <location>
        <begin position="131"/>
        <end position="212"/>
    </location>
</feature>
<dbReference type="CDD" id="cd05767">
    <property type="entry name" value="IgC1_MHC_II_alpha"/>
    <property type="match status" value="1"/>
</dbReference>
<evidence type="ECO:0000256" key="2">
    <source>
        <dbReference type="ARBA" id="ARBA00007394"/>
    </source>
</evidence>
<dbReference type="Gene3D" id="3.10.320.10">
    <property type="entry name" value="Class II Histocompatibility Antigen, M Beta Chain, Chain B, domain 1"/>
    <property type="match status" value="1"/>
</dbReference>
<keyword evidence="15" id="KW-1185">Reference proteome</keyword>
<dbReference type="Pfam" id="PF07654">
    <property type="entry name" value="C1-set"/>
    <property type="match status" value="1"/>
</dbReference>
<keyword evidence="3 12" id="KW-0812">Transmembrane</keyword>
<proteinExistence type="inferred from homology"/>
<evidence type="ECO:0000256" key="5">
    <source>
        <dbReference type="ARBA" id="ARBA00022989"/>
    </source>
</evidence>
<organism evidence="14 15">
    <name type="scientific">Pleuronectes platessa</name>
    <name type="common">European plaice</name>
    <dbReference type="NCBI Taxonomy" id="8262"/>
    <lineage>
        <taxon>Eukaryota</taxon>
        <taxon>Metazoa</taxon>
        <taxon>Chordata</taxon>
        <taxon>Craniata</taxon>
        <taxon>Vertebrata</taxon>
        <taxon>Euteleostomi</taxon>
        <taxon>Actinopterygii</taxon>
        <taxon>Neopterygii</taxon>
        <taxon>Teleostei</taxon>
        <taxon>Neoteleostei</taxon>
        <taxon>Acanthomorphata</taxon>
        <taxon>Carangaria</taxon>
        <taxon>Pleuronectiformes</taxon>
        <taxon>Pleuronectoidei</taxon>
        <taxon>Pleuronectidae</taxon>
        <taxon>Pleuronectes</taxon>
    </lineage>
</organism>
<evidence type="ECO:0000256" key="6">
    <source>
        <dbReference type="ARBA" id="ARBA00023130"/>
    </source>
</evidence>
<sequence length="262" mass="29176">MRPPALNYFLLESSTMAFSLSALCSAVLILTLNNFCTCSQIAHEAVTVVGCFENGSTQLHEEFDGEEIVYIDFDRKEFVYTVPTFIVPNPREIIGDLLDHGIISRGYKACAVALAYSIAEEKRPSEEKDPPESILYPAEDVHLGVENSLICFVNNFFPPYIEVSWTKNDRPVSEGVSLSRYYPNNDQTFHMFSTLTFTPSEGDIYSCTVEHSALKRPKTRIWEADSSHQRHGADVFCGVGLTLGLLGVAAGTFLFVKGHHGY</sequence>
<name>A0A9N7TVV6_PLEPL</name>
<dbReference type="EMBL" id="CADEAL010000434">
    <property type="protein sequence ID" value="CAB1420095.1"/>
    <property type="molecule type" value="Genomic_DNA"/>
</dbReference>
<evidence type="ECO:0000256" key="10">
    <source>
        <dbReference type="ARBA" id="ARBA00023182"/>
    </source>
</evidence>
<keyword evidence="5 12" id="KW-1133">Transmembrane helix</keyword>
<keyword evidence="8" id="KW-1015">Disulfide bond</keyword>
<accession>A0A9N7TVV6</accession>
<dbReference type="InterPro" id="IPR003006">
    <property type="entry name" value="Ig/MHC_CS"/>
</dbReference>
<evidence type="ECO:0000259" key="13">
    <source>
        <dbReference type="PROSITE" id="PS50835"/>
    </source>
</evidence>
<feature type="transmembrane region" description="Helical" evidence="12">
    <location>
        <begin position="235"/>
        <end position="256"/>
    </location>
</feature>
<dbReference type="InterPro" id="IPR001003">
    <property type="entry name" value="MHC_II_a_N"/>
</dbReference>
<dbReference type="Gene3D" id="2.60.40.10">
    <property type="entry name" value="Immunoglobulins"/>
    <property type="match status" value="1"/>
</dbReference>
<dbReference type="GO" id="GO:0042613">
    <property type="term" value="C:MHC class II protein complex"/>
    <property type="evidence" value="ECO:0007669"/>
    <property type="project" value="UniProtKB-KW"/>
</dbReference>
<dbReference type="PROSITE" id="PS00290">
    <property type="entry name" value="IG_MHC"/>
    <property type="match status" value="1"/>
</dbReference>
<evidence type="ECO:0000313" key="14">
    <source>
        <dbReference type="EMBL" id="CAB1420095.1"/>
    </source>
</evidence>
<keyword evidence="6" id="KW-1064">Adaptive immunity</keyword>
<dbReference type="InterPro" id="IPR011162">
    <property type="entry name" value="MHC_I/II-like_Ag-recog"/>
</dbReference>
<evidence type="ECO:0000256" key="9">
    <source>
        <dbReference type="ARBA" id="ARBA00023180"/>
    </source>
</evidence>
<evidence type="ECO:0000313" key="15">
    <source>
        <dbReference type="Proteomes" id="UP001153269"/>
    </source>
</evidence>
<dbReference type="GO" id="GO:0002250">
    <property type="term" value="P:adaptive immune response"/>
    <property type="evidence" value="ECO:0007669"/>
    <property type="project" value="UniProtKB-KW"/>
</dbReference>
<dbReference type="InterPro" id="IPR007110">
    <property type="entry name" value="Ig-like_dom"/>
</dbReference>
<feature type="transmembrane region" description="Helical" evidence="12">
    <location>
        <begin position="6"/>
        <end position="30"/>
    </location>
</feature>
<protein>
    <recommendedName>
        <fullName evidence="13">Ig-like domain-containing protein</fullName>
    </recommendedName>
</protein>
<dbReference type="AlphaFoldDB" id="A0A9N7TVV6"/>
<dbReference type="GO" id="GO:0002504">
    <property type="term" value="P:antigen processing and presentation of peptide or polysaccharide antigen via MHC class II"/>
    <property type="evidence" value="ECO:0007669"/>
    <property type="project" value="UniProtKB-KW"/>
</dbReference>
<reference evidence="14" key="1">
    <citation type="submission" date="2020-03" db="EMBL/GenBank/DDBJ databases">
        <authorList>
            <person name="Weist P."/>
        </authorList>
    </citation>
    <scope>NUCLEOTIDE SEQUENCE</scope>
</reference>
<dbReference type="PROSITE" id="PS50835">
    <property type="entry name" value="IG_LIKE"/>
    <property type="match status" value="1"/>
</dbReference>
<dbReference type="SMART" id="SM00920">
    <property type="entry name" value="MHC_II_alpha"/>
    <property type="match status" value="1"/>
</dbReference>
<comment type="caution">
    <text evidence="14">The sequence shown here is derived from an EMBL/GenBank/DDBJ whole genome shotgun (WGS) entry which is preliminary data.</text>
</comment>
<dbReference type="InterPro" id="IPR013783">
    <property type="entry name" value="Ig-like_fold"/>
</dbReference>
<dbReference type="PANTHER" id="PTHR19944">
    <property type="entry name" value="MHC CLASS II-RELATED"/>
    <property type="match status" value="1"/>
</dbReference>
<keyword evidence="11" id="KW-0393">Immunoglobulin domain</keyword>
<dbReference type="PANTHER" id="PTHR19944:SF105">
    <property type="entry name" value="RLA CLASS II HISTOCOMPATIBILITY ANTIGEN, DP ALPHA-1 CHAIN"/>
    <property type="match status" value="1"/>
</dbReference>
<keyword evidence="7 12" id="KW-0472">Membrane</keyword>
<keyword evidence="9" id="KW-0325">Glycoprotein</keyword>
<evidence type="ECO:0000256" key="4">
    <source>
        <dbReference type="ARBA" id="ARBA00022859"/>
    </source>
</evidence>